<dbReference type="InterPro" id="IPR013655">
    <property type="entry name" value="PAS_fold_3"/>
</dbReference>
<evidence type="ECO:0000259" key="7">
    <source>
        <dbReference type="PROSITE" id="PS50113"/>
    </source>
</evidence>
<dbReference type="NCBIfam" id="TIGR00229">
    <property type="entry name" value="sensory_box"/>
    <property type="match status" value="3"/>
</dbReference>
<evidence type="ECO:0000313" key="9">
    <source>
        <dbReference type="Proteomes" id="UP000612680"/>
    </source>
</evidence>
<evidence type="ECO:0000313" key="8">
    <source>
        <dbReference type="EMBL" id="QRR03907.1"/>
    </source>
</evidence>
<dbReference type="PANTHER" id="PTHR43304">
    <property type="entry name" value="PHYTOCHROME-LIKE PROTEIN CPH1"/>
    <property type="match status" value="1"/>
</dbReference>
<evidence type="ECO:0000256" key="2">
    <source>
        <dbReference type="ARBA" id="ARBA00012438"/>
    </source>
</evidence>
<name>A0ABX7IEE9_9BACT</name>
<dbReference type="PROSITE" id="PS50113">
    <property type="entry name" value="PAC"/>
    <property type="match status" value="2"/>
</dbReference>
<reference evidence="8 9" key="1">
    <citation type="submission" date="2020-06" db="EMBL/GenBank/DDBJ databases">
        <title>Dyadobacter sandarakinus sp. nov., isolated from the soil of the Arctic Yellow River Station.</title>
        <authorList>
            <person name="Zhang Y."/>
            <person name="Peng F."/>
        </authorList>
    </citation>
    <scope>NUCLEOTIDE SEQUENCE [LARGE SCALE GENOMIC DNA]</scope>
    <source>
        <strain evidence="8 9">Q3-56</strain>
    </source>
</reference>
<dbReference type="Gene3D" id="3.30.450.20">
    <property type="entry name" value="PAS domain"/>
    <property type="match status" value="4"/>
</dbReference>
<dbReference type="InterPro" id="IPR000700">
    <property type="entry name" value="PAS-assoc_C"/>
</dbReference>
<dbReference type="EMBL" id="CP056775">
    <property type="protein sequence ID" value="QRR03907.1"/>
    <property type="molecule type" value="Genomic_DNA"/>
</dbReference>
<dbReference type="Gene3D" id="1.10.287.130">
    <property type="match status" value="1"/>
</dbReference>
<dbReference type="InterPro" id="IPR003661">
    <property type="entry name" value="HisK_dim/P_dom"/>
</dbReference>
<dbReference type="InterPro" id="IPR052162">
    <property type="entry name" value="Sensor_kinase/Photoreceptor"/>
</dbReference>
<dbReference type="SMART" id="SM00086">
    <property type="entry name" value="PAC"/>
    <property type="match status" value="4"/>
</dbReference>
<feature type="domain" description="PAS" evidence="6">
    <location>
        <begin position="269"/>
        <end position="344"/>
    </location>
</feature>
<dbReference type="InterPro" id="IPR000014">
    <property type="entry name" value="PAS"/>
</dbReference>
<dbReference type="InterPro" id="IPR001610">
    <property type="entry name" value="PAC"/>
</dbReference>
<dbReference type="CDD" id="cd00082">
    <property type="entry name" value="HisKA"/>
    <property type="match status" value="1"/>
</dbReference>
<feature type="domain" description="PAC" evidence="7">
    <location>
        <begin position="469"/>
        <end position="521"/>
    </location>
</feature>
<keyword evidence="4" id="KW-0808">Transferase</keyword>
<organism evidence="8 9">
    <name type="scientific">Dyadobacter sandarakinus</name>
    <dbReference type="NCBI Taxonomy" id="2747268"/>
    <lineage>
        <taxon>Bacteria</taxon>
        <taxon>Pseudomonadati</taxon>
        <taxon>Bacteroidota</taxon>
        <taxon>Cytophagia</taxon>
        <taxon>Cytophagales</taxon>
        <taxon>Spirosomataceae</taxon>
        <taxon>Dyadobacter</taxon>
    </lineage>
</organism>
<dbReference type="RefSeq" id="WP_204660098.1">
    <property type="nucleotide sequence ID" value="NZ_CP056775.1"/>
</dbReference>
<evidence type="ECO:0000256" key="4">
    <source>
        <dbReference type="ARBA" id="ARBA00022679"/>
    </source>
</evidence>
<dbReference type="PROSITE" id="PS50112">
    <property type="entry name" value="PAS"/>
    <property type="match status" value="2"/>
</dbReference>
<keyword evidence="5" id="KW-0418">Kinase</keyword>
<feature type="domain" description="PAC" evidence="7">
    <location>
        <begin position="216"/>
        <end position="268"/>
    </location>
</feature>
<dbReference type="Proteomes" id="UP000612680">
    <property type="component" value="Chromosome"/>
</dbReference>
<dbReference type="EC" id="2.7.13.3" evidence="2"/>
<evidence type="ECO:0000256" key="5">
    <source>
        <dbReference type="ARBA" id="ARBA00022777"/>
    </source>
</evidence>
<dbReference type="Pfam" id="PF08447">
    <property type="entry name" value="PAS_3"/>
    <property type="match status" value="3"/>
</dbReference>
<keyword evidence="9" id="KW-1185">Reference proteome</keyword>
<keyword evidence="3" id="KW-0597">Phosphoprotein</keyword>
<dbReference type="SUPFAM" id="SSF55785">
    <property type="entry name" value="PYP-like sensor domain (PAS domain)"/>
    <property type="match status" value="4"/>
</dbReference>
<comment type="catalytic activity">
    <reaction evidence="1">
        <text>ATP + protein L-histidine = ADP + protein N-phospho-L-histidine.</text>
        <dbReference type="EC" id="2.7.13.3"/>
    </reaction>
</comment>
<evidence type="ECO:0000256" key="3">
    <source>
        <dbReference type="ARBA" id="ARBA00022553"/>
    </source>
</evidence>
<accession>A0ABX7IEE9</accession>
<evidence type="ECO:0000256" key="1">
    <source>
        <dbReference type="ARBA" id="ARBA00000085"/>
    </source>
</evidence>
<dbReference type="PANTHER" id="PTHR43304:SF1">
    <property type="entry name" value="PAC DOMAIN-CONTAINING PROTEIN"/>
    <property type="match status" value="1"/>
</dbReference>
<dbReference type="Pfam" id="PF13426">
    <property type="entry name" value="PAS_9"/>
    <property type="match status" value="1"/>
</dbReference>
<dbReference type="InterPro" id="IPR036097">
    <property type="entry name" value="HisK_dim/P_sf"/>
</dbReference>
<dbReference type="Gene3D" id="2.10.70.100">
    <property type="match status" value="1"/>
</dbReference>
<feature type="domain" description="PAS" evidence="6">
    <location>
        <begin position="394"/>
        <end position="464"/>
    </location>
</feature>
<evidence type="ECO:0000259" key="6">
    <source>
        <dbReference type="PROSITE" id="PS50112"/>
    </source>
</evidence>
<gene>
    <name evidence="8" type="ORF">HWI92_24835</name>
</gene>
<dbReference type="SMART" id="SM00091">
    <property type="entry name" value="PAS"/>
    <property type="match status" value="4"/>
</dbReference>
<dbReference type="CDD" id="cd00130">
    <property type="entry name" value="PAS"/>
    <property type="match status" value="4"/>
</dbReference>
<proteinExistence type="predicted"/>
<dbReference type="InterPro" id="IPR035965">
    <property type="entry name" value="PAS-like_dom_sf"/>
</dbReference>
<dbReference type="SUPFAM" id="SSF47384">
    <property type="entry name" value="Homodimeric domain of signal transducing histidine kinase"/>
    <property type="match status" value="1"/>
</dbReference>
<protein>
    <recommendedName>
        <fullName evidence="2">histidine kinase</fullName>
        <ecNumber evidence="2">2.7.13.3</ecNumber>
    </recommendedName>
</protein>
<sequence length="593" mass="68594">MIKTREKGSAEKETLVSEIIYHDLFALNPHPMWVYDTTTLRILEVNHAALAHYGYSREEFFTLSVDDLVVCTEQAPSYDTLQELLAMPFSKPACRHRKKNGQVIDVEVKRRSITLQGREAELVVAADITDLSEAEHRRMLEFQRLRDAQKIAKVGYWRREIDQDISEWSAEMYELYGQDPVTFIPTYENLIACFHPDDRHLLNDETFARLHTHGFSDFEHRIITHSGEIKWVFQRLQFEHDHRNNVVAIKGIIQDITEKHEADEKLQEKEHRFKVLVQEGADLIAIQDYQGSYEFVSESSKPILGIPCEKLTGTNFFDYIHPDDRPSLQNLFGRLCHERQVRSEPFRFRAASGNYRWMRTIATDLTLDPAIKGIVTNTRDITETVLKNHALLLSNERYKMILRAANEAVYAWDIKLNVIEWGSGFQEIFGYDLLTADNRLWTDHIYPDDRDRVLCQMGHARNDASMEVLVFECRFVKANGETAQVEHRVVFTRDKFGRAIRAVGSVKDITAYKQSLLKIKLQNEKLKEIAWAQSHIVRAPLARMMGLIELLNTGGCDSMSEAEIMNHIRTSAEELDKIIKDIVSKAKPSWVAN</sequence>